<dbReference type="InterPro" id="IPR019697">
    <property type="entry name" value="Phage_HP1_Orf28"/>
</dbReference>
<dbReference type="EMBL" id="RAWX01000002">
    <property type="protein sequence ID" value="RKJ90103.1"/>
    <property type="molecule type" value="Genomic_DNA"/>
</dbReference>
<dbReference type="RefSeq" id="WP_120414596.1">
    <property type="nucleotide sequence ID" value="NZ_RAWX01000001.1"/>
</dbReference>
<evidence type="ECO:0000313" key="2">
    <source>
        <dbReference type="EMBL" id="RKJ84401.1"/>
    </source>
</evidence>
<dbReference type="EMBL" id="RAWX01000007">
    <property type="protein sequence ID" value="RKJ84401.1"/>
    <property type="molecule type" value="Genomic_DNA"/>
</dbReference>
<dbReference type="EMBL" id="RAWX01000009">
    <property type="protein sequence ID" value="RKJ83773.1"/>
    <property type="molecule type" value="Genomic_DNA"/>
</dbReference>
<proteinExistence type="predicted"/>
<gene>
    <name evidence="5" type="ORF">D6R50_06460</name>
    <name evidence="3" type="ORF">D6R50_12135</name>
    <name evidence="4" type="ORF">D6R50_12960</name>
    <name evidence="2" type="ORF">D6R50_22345</name>
    <name evidence="1" type="ORF">D6R50_24005</name>
</gene>
<dbReference type="Pfam" id="PF10761">
    <property type="entry name" value="DUF2590"/>
    <property type="match status" value="1"/>
</dbReference>
<evidence type="ECO:0000313" key="6">
    <source>
        <dbReference type="Proteomes" id="UP000281725"/>
    </source>
</evidence>
<evidence type="ECO:0000313" key="3">
    <source>
        <dbReference type="EMBL" id="RKJ89958.1"/>
    </source>
</evidence>
<evidence type="ECO:0000313" key="5">
    <source>
        <dbReference type="EMBL" id="RKJ92187.1"/>
    </source>
</evidence>
<dbReference type="EMBL" id="RAWX01000001">
    <property type="protein sequence ID" value="RKJ92187.1"/>
    <property type="molecule type" value="Genomic_DNA"/>
</dbReference>
<dbReference type="EMBL" id="RAWX01000002">
    <property type="protein sequence ID" value="RKJ89958.1"/>
    <property type="molecule type" value="Genomic_DNA"/>
</dbReference>
<reference evidence="4 6" key="1">
    <citation type="submission" date="2018-09" db="EMBL/GenBank/DDBJ databases">
        <title>Genome sequencing of Aeromonas veronii MS-17-88.</title>
        <authorList>
            <person name="Tekedar H.C."/>
            <person name="Arick M.A."/>
            <person name="Hsu C.-Y."/>
            <person name="Thrash A."/>
            <person name="Karsi A."/>
            <person name="Lawrence M.L."/>
            <person name="Abdelhamed H."/>
        </authorList>
    </citation>
    <scope>NUCLEOTIDE SEQUENCE [LARGE SCALE GENOMIC DNA]</scope>
    <source>
        <strain evidence="4 6">MS 17-88</strain>
    </source>
</reference>
<organism evidence="4 6">
    <name type="scientific">Aeromonas veronii</name>
    <dbReference type="NCBI Taxonomy" id="654"/>
    <lineage>
        <taxon>Bacteria</taxon>
        <taxon>Pseudomonadati</taxon>
        <taxon>Pseudomonadota</taxon>
        <taxon>Gammaproteobacteria</taxon>
        <taxon>Aeromonadales</taxon>
        <taxon>Aeromonadaceae</taxon>
        <taxon>Aeromonas</taxon>
    </lineage>
</organism>
<evidence type="ECO:0000313" key="4">
    <source>
        <dbReference type="EMBL" id="RKJ90103.1"/>
    </source>
</evidence>
<accession>A0A3A9INU1</accession>
<comment type="caution">
    <text evidence="4">The sequence shown here is derived from an EMBL/GenBank/DDBJ whole genome shotgun (WGS) entry which is preliminary data.</text>
</comment>
<dbReference type="AlphaFoldDB" id="A0A3A9INU1"/>
<name>A0A3A9INU1_AERVE</name>
<protein>
    <submittedName>
        <fullName evidence="4">DUF2590 family protein</fullName>
    </submittedName>
</protein>
<evidence type="ECO:0000313" key="1">
    <source>
        <dbReference type="EMBL" id="RKJ83773.1"/>
    </source>
</evidence>
<sequence>MSEPKYIDILVMDGAWQLDAGGQPRYTQDRHSIGQDIKHRIMESGLARKLIGERSPTLRADVMTEIELLVENDVRLVPGTILIREEAAGRVQVVASTYEFGHLEVTL</sequence>
<dbReference type="Proteomes" id="UP000281725">
    <property type="component" value="Unassembled WGS sequence"/>
</dbReference>